<dbReference type="InterPro" id="IPR028941">
    <property type="entry name" value="WHIM2_dom"/>
</dbReference>
<organism evidence="7 8">
    <name type="scientific">Iris pallida</name>
    <name type="common">Sweet iris</name>
    <dbReference type="NCBI Taxonomy" id="29817"/>
    <lineage>
        <taxon>Eukaryota</taxon>
        <taxon>Viridiplantae</taxon>
        <taxon>Streptophyta</taxon>
        <taxon>Embryophyta</taxon>
        <taxon>Tracheophyta</taxon>
        <taxon>Spermatophyta</taxon>
        <taxon>Magnoliopsida</taxon>
        <taxon>Liliopsida</taxon>
        <taxon>Asparagales</taxon>
        <taxon>Iridaceae</taxon>
        <taxon>Iridoideae</taxon>
        <taxon>Irideae</taxon>
        <taxon>Iris</taxon>
    </lineage>
</organism>
<dbReference type="SMART" id="SM00571">
    <property type="entry name" value="DDT"/>
    <property type="match status" value="1"/>
</dbReference>
<reference evidence="7" key="1">
    <citation type="journal article" date="2023" name="GigaByte">
        <title>Genome assembly of the bearded iris, Iris pallida Lam.</title>
        <authorList>
            <person name="Bruccoleri R.E."/>
            <person name="Oakeley E.J."/>
            <person name="Faust A.M.E."/>
            <person name="Altorfer M."/>
            <person name="Dessus-Babus S."/>
            <person name="Burckhardt D."/>
            <person name="Oertli M."/>
            <person name="Naumann U."/>
            <person name="Petersen F."/>
            <person name="Wong J."/>
        </authorList>
    </citation>
    <scope>NUCLEOTIDE SEQUENCE</scope>
    <source>
        <strain evidence="7">GSM-AAB239-AS_SAM_17_03QT</strain>
    </source>
</reference>
<gene>
    <name evidence="7" type="ORF">M6B38_172645</name>
</gene>
<dbReference type="AlphaFoldDB" id="A0AAX6ET75"/>
<feature type="compositionally biased region" description="Basic and acidic residues" evidence="4">
    <location>
        <begin position="517"/>
        <end position="526"/>
    </location>
</feature>
<dbReference type="GO" id="GO:0005634">
    <property type="term" value="C:nucleus"/>
    <property type="evidence" value="ECO:0007669"/>
    <property type="project" value="UniProtKB-SubCell"/>
</dbReference>
<feature type="compositionally biased region" description="Polar residues" evidence="4">
    <location>
        <begin position="474"/>
        <end position="486"/>
    </location>
</feature>
<dbReference type="PROSITE" id="PS50827">
    <property type="entry name" value="DDT"/>
    <property type="match status" value="1"/>
</dbReference>
<dbReference type="PANTHER" id="PTHR15546">
    <property type="entry name" value="BROMODOMAIN ADJACENT TO ZINC FINGER DOMAIN, 2A"/>
    <property type="match status" value="1"/>
</dbReference>
<feature type="compositionally biased region" description="Basic and acidic residues" evidence="4">
    <location>
        <begin position="447"/>
        <end position="470"/>
    </location>
</feature>
<comment type="caution">
    <text evidence="7">The sequence shown here is derived from an EMBL/GenBank/DDBJ whole genome shotgun (WGS) entry which is preliminary data.</text>
</comment>
<dbReference type="InterPro" id="IPR018501">
    <property type="entry name" value="DDT_dom"/>
</dbReference>
<accession>A0AAX6ET75</accession>
<evidence type="ECO:0000313" key="8">
    <source>
        <dbReference type="Proteomes" id="UP001140949"/>
    </source>
</evidence>
<evidence type="ECO:0000256" key="1">
    <source>
        <dbReference type="ARBA" id="ARBA00004123"/>
    </source>
</evidence>
<dbReference type="Proteomes" id="UP001140949">
    <property type="component" value="Unassembled WGS sequence"/>
</dbReference>
<name>A0AAX6ET75_IRIPA</name>
<feature type="compositionally biased region" description="Basic and acidic residues" evidence="4">
    <location>
        <begin position="544"/>
        <end position="563"/>
    </location>
</feature>
<comment type="subcellular location">
    <subcellularLocation>
        <location evidence="1 3">Nucleus</location>
    </subcellularLocation>
</comment>
<evidence type="ECO:0000259" key="6">
    <source>
        <dbReference type="PROSITE" id="PS51136"/>
    </source>
</evidence>
<keyword evidence="2 3" id="KW-0539">Nucleus</keyword>
<protein>
    <submittedName>
        <fullName evidence="7">DDT domain-containing protein</fullName>
    </submittedName>
</protein>
<feature type="region of interest" description="Disordered" evidence="4">
    <location>
        <begin position="498"/>
        <end position="563"/>
    </location>
</feature>
<sequence length="700" mass="80889">MPLHKRKPFPLAGPPQDLDPNERVFRIRFTKEIFSNYQEYLNRLNFYRQRVWTCKVTGKTNLTYEEALVSEHHAMEKVQQFPEELVAPVLRIIQYSTLTLKDLVDAINSNLQENLYEGLELHGRNEQSVCACKIVKKLKSRGTIQYQVGWLDRDRKITGTSIVNADDLIHKRTPFSRAVLKAFIRESTSRSAPWVVHEKLAKKHGISTQLPEGLRDKFTVQNGLLKEGMKTNAKRKRAEFDDRIGTDVIKRSKGGKGEEVKEEPIVYPIDDLLVRPTADDPIFTDRPSLSTNFKVHMDCVGDLLMVWDFCSSFSRLLNLWPFSLEDFENAICHKDSNLLLIVESHSAILRLLIKDEGEYFCAIQNKREKLKVKLSNWNELLCDFLEMEGRVGFLQYVATIKRGHYGLLDTNVKIGIFRELVVEALTTNAVRARLDECIEQHQALAAKKREETKKEREEHLQRKEESDIKKKCQGHNSENGKANMHTSCSDALSTHLEGIGEGSQKVKSSKRNSMQENGERNHDTANTKKLYGGSLKGLRRGKHNDKDPQEKQPENLSAHLDREMEKLSIRTSSLGKDRNYSRYWFFRREGRLFVESSDSKQWGYYITKEELDALIGSLNPKGERERALRRQLKKQYLRISKALEKRSKDAAEKALLEEAELRRSARVQSQPKESAMAFLKYVNKWKEDGPTKVRKRGKIN</sequence>
<feature type="domain" description="WAC" evidence="6">
    <location>
        <begin position="22"/>
        <end position="127"/>
    </location>
</feature>
<evidence type="ECO:0000256" key="2">
    <source>
        <dbReference type="ARBA" id="ARBA00023242"/>
    </source>
</evidence>
<dbReference type="Pfam" id="PF15613">
    <property type="entry name" value="WSD"/>
    <property type="match status" value="1"/>
</dbReference>
<evidence type="ECO:0000256" key="4">
    <source>
        <dbReference type="SAM" id="MobiDB-lite"/>
    </source>
</evidence>
<feature type="region of interest" description="Disordered" evidence="4">
    <location>
        <begin position="445"/>
        <end position="486"/>
    </location>
</feature>
<dbReference type="EMBL" id="JANAVB010034019">
    <property type="protein sequence ID" value="KAJ6807274.1"/>
    <property type="molecule type" value="Genomic_DNA"/>
</dbReference>
<dbReference type="InterPro" id="IPR013136">
    <property type="entry name" value="WSTF_Acf1_Cbp146"/>
</dbReference>
<evidence type="ECO:0000313" key="7">
    <source>
        <dbReference type="EMBL" id="KAJ6807274.1"/>
    </source>
</evidence>
<evidence type="ECO:0000256" key="3">
    <source>
        <dbReference type="PROSITE-ProRule" id="PRU00475"/>
    </source>
</evidence>
<proteinExistence type="predicted"/>
<keyword evidence="8" id="KW-1185">Reference proteome</keyword>
<dbReference type="InterPro" id="IPR053271">
    <property type="entry name" value="DDT_domain"/>
</dbReference>
<dbReference type="PANTHER" id="PTHR15546:SF2">
    <property type="entry name" value="DDT DOMAIN-CONTAINING PROTEIN DDB_G0282237"/>
    <property type="match status" value="1"/>
</dbReference>
<dbReference type="PROSITE" id="PS51136">
    <property type="entry name" value="WAC"/>
    <property type="match status" value="1"/>
</dbReference>
<reference evidence="7" key="2">
    <citation type="submission" date="2023-04" db="EMBL/GenBank/DDBJ databases">
        <authorList>
            <person name="Bruccoleri R.E."/>
            <person name="Oakeley E.J."/>
            <person name="Faust A.-M."/>
            <person name="Dessus-Babus S."/>
            <person name="Altorfer M."/>
            <person name="Burckhardt D."/>
            <person name="Oertli M."/>
            <person name="Naumann U."/>
            <person name="Petersen F."/>
            <person name="Wong J."/>
        </authorList>
    </citation>
    <scope>NUCLEOTIDE SEQUENCE</scope>
    <source>
        <strain evidence="7">GSM-AAB239-AS_SAM_17_03QT</strain>
        <tissue evidence="7">Leaf</tissue>
    </source>
</reference>
<feature type="domain" description="DDT" evidence="5">
    <location>
        <begin position="297"/>
        <end position="358"/>
    </location>
</feature>
<evidence type="ECO:0000259" key="5">
    <source>
        <dbReference type="PROSITE" id="PS50827"/>
    </source>
</evidence>
<dbReference type="Pfam" id="PF10537">
    <property type="entry name" value="WAC_Acf1_DNA_bd"/>
    <property type="match status" value="1"/>
</dbReference>
<dbReference type="GO" id="GO:0000785">
    <property type="term" value="C:chromatin"/>
    <property type="evidence" value="ECO:0007669"/>
    <property type="project" value="UniProtKB-ARBA"/>
</dbReference>
<dbReference type="Pfam" id="PF02791">
    <property type="entry name" value="DDT"/>
    <property type="match status" value="1"/>
</dbReference>